<protein>
    <submittedName>
        <fullName evidence="1">Uncharacterized protein</fullName>
    </submittedName>
</protein>
<dbReference type="Proteomes" id="UP000663838">
    <property type="component" value="Unassembled WGS sequence"/>
</dbReference>
<organism evidence="1 2">
    <name type="scientific">Rotaria socialis</name>
    <dbReference type="NCBI Taxonomy" id="392032"/>
    <lineage>
        <taxon>Eukaryota</taxon>
        <taxon>Metazoa</taxon>
        <taxon>Spiralia</taxon>
        <taxon>Gnathifera</taxon>
        <taxon>Rotifera</taxon>
        <taxon>Eurotatoria</taxon>
        <taxon>Bdelloidea</taxon>
        <taxon>Philodinida</taxon>
        <taxon>Philodinidae</taxon>
        <taxon>Rotaria</taxon>
    </lineage>
</organism>
<sequence length="56" mass="6475">IHINRRDDDDGLNCLIYGIALFIYQTSDALDGMQGKRVHMYENATTEVSFDIRKQL</sequence>
<reference evidence="1" key="1">
    <citation type="submission" date="2021-02" db="EMBL/GenBank/DDBJ databases">
        <authorList>
            <person name="Nowell W R."/>
        </authorList>
    </citation>
    <scope>NUCLEOTIDE SEQUENCE</scope>
</reference>
<dbReference type="EMBL" id="CAJOBS010006233">
    <property type="protein sequence ID" value="CAF4910518.1"/>
    <property type="molecule type" value="Genomic_DNA"/>
</dbReference>
<accession>A0A821VRK9</accession>
<evidence type="ECO:0000313" key="1">
    <source>
        <dbReference type="EMBL" id="CAF4910518.1"/>
    </source>
</evidence>
<gene>
    <name evidence="1" type="ORF">TOA249_LOCUS31355</name>
</gene>
<dbReference type="AlphaFoldDB" id="A0A821VRK9"/>
<evidence type="ECO:0000313" key="2">
    <source>
        <dbReference type="Proteomes" id="UP000663838"/>
    </source>
</evidence>
<proteinExistence type="predicted"/>
<feature type="non-terminal residue" evidence="1">
    <location>
        <position position="1"/>
    </location>
</feature>
<name>A0A821VRK9_9BILA</name>
<comment type="caution">
    <text evidence="1">The sequence shown here is derived from an EMBL/GenBank/DDBJ whole genome shotgun (WGS) entry which is preliminary data.</text>
</comment>